<dbReference type="Pfam" id="PF12697">
    <property type="entry name" value="Abhydrolase_6"/>
    <property type="match status" value="1"/>
</dbReference>
<dbReference type="SUPFAM" id="SSF53474">
    <property type="entry name" value="alpha/beta-Hydrolases"/>
    <property type="match status" value="1"/>
</dbReference>
<accession>A0A381WPT9</accession>
<gene>
    <name evidence="2" type="ORF">METZ01_LOCUS106831</name>
</gene>
<dbReference type="Gene3D" id="3.40.50.1820">
    <property type="entry name" value="alpha/beta hydrolase"/>
    <property type="match status" value="1"/>
</dbReference>
<dbReference type="InterPro" id="IPR000073">
    <property type="entry name" value="AB_hydrolase_1"/>
</dbReference>
<protein>
    <recommendedName>
        <fullName evidence="1">AB hydrolase-1 domain-containing protein</fullName>
    </recommendedName>
</protein>
<dbReference type="EMBL" id="UINC01012348">
    <property type="protein sequence ID" value="SVA53977.1"/>
    <property type="molecule type" value="Genomic_DNA"/>
</dbReference>
<name>A0A381WPT9_9ZZZZ</name>
<feature type="domain" description="AB hydrolase-1" evidence="1">
    <location>
        <begin position="26"/>
        <end position="68"/>
    </location>
</feature>
<sequence>VYLQTKKKQTYAYTGARPHQKGLESVVFVHGTGMDHTVWVLPARYFARHRFNVLATDLPGHGRSEGPPAKT</sequence>
<reference evidence="2" key="1">
    <citation type="submission" date="2018-05" db="EMBL/GenBank/DDBJ databases">
        <authorList>
            <person name="Lanie J.A."/>
            <person name="Ng W.-L."/>
            <person name="Kazmierczak K.M."/>
            <person name="Andrzejewski T.M."/>
            <person name="Davidsen T.M."/>
            <person name="Wayne K.J."/>
            <person name="Tettelin H."/>
            <person name="Glass J.I."/>
            <person name="Rusch D."/>
            <person name="Podicherti R."/>
            <person name="Tsui H.-C.T."/>
            <person name="Winkler M.E."/>
        </authorList>
    </citation>
    <scope>NUCLEOTIDE SEQUENCE</scope>
</reference>
<organism evidence="2">
    <name type="scientific">marine metagenome</name>
    <dbReference type="NCBI Taxonomy" id="408172"/>
    <lineage>
        <taxon>unclassified sequences</taxon>
        <taxon>metagenomes</taxon>
        <taxon>ecological metagenomes</taxon>
    </lineage>
</organism>
<evidence type="ECO:0000313" key="2">
    <source>
        <dbReference type="EMBL" id="SVA53977.1"/>
    </source>
</evidence>
<feature type="non-terminal residue" evidence="2">
    <location>
        <position position="1"/>
    </location>
</feature>
<dbReference type="AlphaFoldDB" id="A0A381WPT9"/>
<proteinExistence type="predicted"/>
<feature type="non-terminal residue" evidence="2">
    <location>
        <position position="71"/>
    </location>
</feature>
<evidence type="ECO:0000259" key="1">
    <source>
        <dbReference type="Pfam" id="PF12697"/>
    </source>
</evidence>
<dbReference type="InterPro" id="IPR029058">
    <property type="entry name" value="AB_hydrolase_fold"/>
</dbReference>